<dbReference type="EMBL" id="FXTZ01000002">
    <property type="protein sequence ID" value="SMP10954.1"/>
    <property type="molecule type" value="Genomic_DNA"/>
</dbReference>
<feature type="transmembrane region" description="Helical" evidence="1">
    <location>
        <begin position="61"/>
        <end position="83"/>
    </location>
</feature>
<feature type="transmembrane region" description="Helical" evidence="1">
    <location>
        <begin position="20"/>
        <end position="41"/>
    </location>
</feature>
<dbReference type="Proteomes" id="UP001157960">
    <property type="component" value="Unassembled WGS sequence"/>
</dbReference>
<protein>
    <submittedName>
        <fullName evidence="2">Uncharacterized protein</fullName>
    </submittedName>
</protein>
<comment type="caution">
    <text evidence="2">The sequence shown here is derived from an EMBL/GenBank/DDBJ whole genome shotgun (WGS) entry which is preliminary data.</text>
</comment>
<proteinExistence type="predicted"/>
<keyword evidence="1" id="KW-0472">Membrane</keyword>
<name>A0ABY1NJ34_9FLAO</name>
<sequence>MQNLSGETENEKIKSNNLYIALKCTVYVLAILFLMFFARFWLGTKDDFKDIVESEFYPALITRTLFLTTIGLFFLLISYCLSALYKKKYNYSKELLILILFSLMVNLYRMLF</sequence>
<feature type="transmembrane region" description="Helical" evidence="1">
    <location>
        <begin position="95"/>
        <end position="111"/>
    </location>
</feature>
<evidence type="ECO:0000313" key="3">
    <source>
        <dbReference type="Proteomes" id="UP001157960"/>
    </source>
</evidence>
<evidence type="ECO:0000313" key="2">
    <source>
        <dbReference type="EMBL" id="SMP10954.1"/>
    </source>
</evidence>
<gene>
    <name evidence="2" type="ORF">SAMN06264346_102266</name>
</gene>
<evidence type="ECO:0000256" key="1">
    <source>
        <dbReference type="SAM" id="Phobius"/>
    </source>
</evidence>
<keyword evidence="1" id="KW-1133">Transmembrane helix</keyword>
<accession>A0ABY1NJ34</accession>
<keyword evidence="1" id="KW-0812">Transmembrane</keyword>
<reference evidence="2 3" key="1">
    <citation type="submission" date="2017-05" db="EMBL/GenBank/DDBJ databases">
        <authorList>
            <person name="Varghese N."/>
            <person name="Submissions S."/>
        </authorList>
    </citation>
    <scope>NUCLEOTIDE SEQUENCE [LARGE SCALE GENOMIC DNA]</scope>
    <source>
        <strain evidence="2 3">DSM 28214</strain>
    </source>
</reference>
<organism evidence="2 3">
    <name type="scientific">Chryseobacterium profundimaris</name>
    <dbReference type="NCBI Taxonomy" id="1387275"/>
    <lineage>
        <taxon>Bacteria</taxon>
        <taxon>Pseudomonadati</taxon>
        <taxon>Bacteroidota</taxon>
        <taxon>Flavobacteriia</taxon>
        <taxon>Flavobacteriales</taxon>
        <taxon>Weeksellaceae</taxon>
        <taxon>Chryseobacterium group</taxon>
        <taxon>Chryseobacterium</taxon>
    </lineage>
</organism>
<keyword evidence="3" id="KW-1185">Reference proteome</keyword>